<gene>
    <name evidence="1" type="ORF">PAXRUDRAFT_174357</name>
</gene>
<dbReference type="EMBL" id="KN828478">
    <property type="protein sequence ID" value="KIK74904.1"/>
    <property type="molecule type" value="Genomic_DNA"/>
</dbReference>
<keyword evidence="2" id="KW-1185">Reference proteome</keyword>
<accession>A0A0D0D4K2</accession>
<dbReference type="OrthoDB" id="2688296at2759"/>
<dbReference type="InParanoid" id="A0A0D0D4K2"/>
<dbReference type="AlphaFoldDB" id="A0A0D0D4K2"/>
<reference evidence="2" key="2">
    <citation type="submission" date="2015-01" db="EMBL/GenBank/DDBJ databases">
        <title>Evolutionary Origins and Diversification of the Mycorrhizal Mutualists.</title>
        <authorList>
            <consortium name="DOE Joint Genome Institute"/>
            <consortium name="Mycorrhizal Genomics Consortium"/>
            <person name="Kohler A."/>
            <person name="Kuo A."/>
            <person name="Nagy L.G."/>
            <person name="Floudas D."/>
            <person name="Copeland A."/>
            <person name="Barry K.W."/>
            <person name="Cichocki N."/>
            <person name="Veneault-Fourrey C."/>
            <person name="LaButti K."/>
            <person name="Lindquist E.A."/>
            <person name="Lipzen A."/>
            <person name="Lundell T."/>
            <person name="Morin E."/>
            <person name="Murat C."/>
            <person name="Riley R."/>
            <person name="Ohm R."/>
            <person name="Sun H."/>
            <person name="Tunlid A."/>
            <person name="Henrissat B."/>
            <person name="Grigoriev I.V."/>
            <person name="Hibbett D.S."/>
            <person name="Martin F."/>
        </authorList>
    </citation>
    <scope>NUCLEOTIDE SEQUENCE [LARGE SCALE GENOMIC DNA]</scope>
    <source>
        <strain evidence="2">Ve08.2h10</strain>
    </source>
</reference>
<sequence>MNGSPGTITDARKHVSKMLGELRHAIATLLVSLPEGKKDGPLYMHLSDFSVDEEEGPYFSFNRAWELAFQRPKNEKPKLIVHGKYGLKVAHSFASHFANLNGIEAHNDLGLIVI</sequence>
<reference evidence="1 2" key="1">
    <citation type="submission" date="2014-04" db="EMBL/GenBank/DDBJ databases">
        <authorList>
            <consortium name="DOE Joint Genome Institute"/>
            <person name="Kuo A."/>
            <person name="Kohler A."/>
            <person name="Jargeat P."/>
            <person name="Nagy L.G."/>
            <person name="Floudas D."/>
            <person name="Copeland A."/>
            <person name="Barry K.W."/>
            <person name="Cichocki N."/>
            <person name="Veneault-Fourrey C."/>
            <person name="LaButti K."/>
            <person name="Lindquist E.A."/>
            <person name="Lipzen A."/>
            <person name="Lundell T."/>
            <person name="Morin E."/>
            <person name="Murat C."/>
            <person name="Sun H."/>
            <person name="Tunlid A."/>
            <person name="Henrissat B."/>
            <person name="Grigoriev I.V."/>
            <person name="Hibbett D.S."/>
            <person name="Martin F."/>
            <person name="Nordberg H.P."/>
            <person name="Cantor M.N."/>
            <person name="Hua S.X."/>
        </authorList>
    </citation>
    <scope>NUCLEOTIDE SEQUENCE [LARGE SCALE GENOMIC DNA]</scope>
    <source>
        <strain evidence="1 2">Ve08.2h10</strain>
    </source>
</reference>
<protein>
    <submittedName>
        <fullName evidence="1">Uncharacterized protein</fullName>
    </submittedName>
</protein>
<evidence type="ECO:0000313" key="1">
    <source>
        <dbReference type="EMBL" id="KIK74904.1"/>
    </source>
</evidence>
<dbReference type="Proteomes" id="UP000054538">
    <property type="component" value="Unassembled WGS sequence"/>
</dbReference>
<dbReference type="HOGENOM" id="CLU_170510_0_0_1"/>
<name>A0A0D0D4K2_9AGAM</name>
<proteinExistence type="predicted"/>
<evidence type="ECO:0000313" key="2">
    <source>
        <dbReference type="Proteomes" id="UP000054538"/>
    </source>
</evidence>
<organism evidence="1 2">
    <name type="scientific">Paxillus rubicundulus Ve08.2h10</name>
    <dbReference type="NCBI Taxonomy" id="930991"/>
    <lineage>
        <taxon>Eukaryota</taxon>
        <taxon>Fungi</taxon>
        <taxon>Dikarya</taxon>
        <taxon>Basidiomycota</taxon>
        <taxon>Agaricomycotina</taxon>
        <taxon>Agaricomycetes</taxon>
        <taxon>Agaricomycetidae</taxon>
        <taxon>Boletales</taxon>
        <taxon>Paxilineae</taxon>
        <taxon>Paxillaceae</taxon>
        <taxon>Paxillus</taxon>
    </lineage>
</organism>